<organism evidence="5">
    <name type="scientific">uncultured Armatimonadetes bacterium</name>
    <dbReference type="NCBI Taxonomy" id="157466"/>
    <lineage>
        <taxon>Bacteria</taxon>
        <taxon>Bacillati</taxon>
        <taxon>Armatimonadota</taxon>
        <taxon>environmental samples</taxon>
    </lineage>
</organism>
<comment type="similarity">
    <text evidence="1">Belongs to the NAD(P)-dependent epimerase/dehydratase family.</text>
</comment>
<keyword evidence="2" id="KW-0560">Oxidoreductase</keyword>
<evidence type="ECO:0000256" key="2">
    <source>
        <dbReference type="ARBA" id="ARBA00023002"/>
    </source>
</evidence>
<dbReference type="SUPFAM" id="SSF51735">
    <property type="entry name" value="NAD(P)-binding Rossmann-fold domains"/>
    <property type="match status" value="1"/>
</dbReference>
<evidence type="ECO:0000259" key="4">
    <source>
        <dbReference type="Pfam" id="PF01370"/>
    </source>
</evidence>
<dbReference type="PANTHER" id="PTHR43103">
    <property type="entry name" value="NUCLEOSIDE-DIPHOSPHATE-SUGAR EPIMERASE"/>
    <property type="match status" value="1"/>
</dbReference>
<dbReference type="CDD" id="cd08946">
    <property type="entry name" value="SDR_e"/>
    <property type="match status" value="1"/>
</dbReference>
<dbReference type="InterPro" id="IPR036291">
    <property type="entry name" value="NAD(P)-bd_dom_sf"/>
</dbReference>
<evidence type="ECO:0000313" key="5">
    <source>
        <dbReference type="EMBL" id="CAA9233352.1"/>
    </source>
</evidence>
<evidence type="ECO:0000256" key="1">
    <source>
        <dbReference type="ARBA" id="ARBA00007637"/>
    </source>
</evidence>
<reference evidence="5" key="1">
    <citation type="submission" date="2020-02" db="EMBL/GenBank/DDBJ databases">
        <authorList>
            <person name="Meier V. D."/>
        </authorList>
    </citation>
    <scope>NUCLEOTIDE SEQUENCE</scope>
    <source>
        <strain evidence="5">AVDCRST_MAG63</strain>
    </source>
</reference>
<dbReference type="InterPro" id="IPR001509">
    <property type="entry name" value="Epimerase_deHydtase"/>
</dbReference>
<dbReference type="Gene3D" id="3.40.50.720">
    <property type="entry name" value="NAD(P)-binding Rossmann-like Domain"/>
    <property type="match status" value="1"/>
</dbReference>
<dbReference type="Pfam" id="PF01370">
    <property type="entry name" value="Epimerase"/>
    <property type="match status" value="1"/>
</dbReference>
<dbReference type="EMBL" id="CADCTO010000146">
    <property type="protein sequence ID" value="CAA9233352.1"/>
    <property type="molecule type" value="Genomic_DNA"/>
</dbReference>
<feature type="domain" description="NAD-dependent epimerase/dehydratase" evidence="4">
    <location>
        <begin position="3"/>
        <end position="225"/>
    </location>
</feature>
<sequence>MRVLVTGASGRVGSVTAREFLEHGYQVRVLDKAPPPEDLRGRVETVYADLTDRLALMRAAEGCDCIAHLAAIPNPGRGSDDIITETNVVGTQFLLAAAEAHGIRRVALASTCCTFGIFFAKHPFDPEYLPMDEDHPTKVQDLYALSKLANEETAAMYTRRTGMVTVCLRLTTVMDFGGEQTNWHKRSLQRGNDWRAGDMWTYIEVRDAARAFRLAVENPAEGSHVVIIAARDSFTGQDIRDLVRKHYPGLASFTDRIGPRDSLYVTTRAERVMGFVAEHRWRDVPELADAAREYESANA</sequence>
<evidence type="ECO:0000256" key="3">
    <source>
        <dbReference type="ARBA" id="ARBA00023027"/>
    </source>
</evidence>
<name>A0A6J4HTD7_9BACT</name>
<accession>A0A6J4HTD7</accession>
<dbReference type="AlphaFoldDB" id="A0A6J4HTD7"/>
<proteinExistence type="inferred from homology"/>
<gene>
    <name evidence="5" type="ORF">AVDCRST_MAG63-1072</name>
</gene>
<keyword evidence="3" id="KW-0520">NAD</keyword>
<protein>
    <recommendedName>
        <fullName evidence="4">NAD-dependent epimerase/dehydratase domain-containing protein</fullName>
    </recommendedName>
</protein>
<dbReference type="GO" id="GO:0016491">
    <property type="term" value="F:oxidoreductase activity"/>
    <property type="evidence" value="ECO:0007669"/>
    <property type="project" value="UniProtKB-KW"/>
</dbReference>
<dbReference type="PANTHER" id="PTHR43103:SF5">
    <property type="entry name" value="4-EPIMERASE, PUTATIVE (AFU_ORTHOLOGUE AFUA_7G00360)-RELATED"/>
    <property type="match status" value="1"/>
</dbReference>